<dbReference type="AlphaFoldDB" id="A0A066XNI1"/>
<dbReference type="EMBL" id="JMSE01000790">
    <property type="protein sequence ID" value="KDN67585.1"/>
    <property type="molecule type" value="Genomic_DNA"/>
</dbReference>
<protein>
    <submittedName>
        <fullName evidence="1">Uncharacterized protein</fullName>
    </submittedName>
</protein>
<gene>
    <name evidence="1" type="ORF">CSUB01_04116</name>
</gene>
<name>A0A066XNI1_COLSU</name>
<keyword evidence="2" id="KW-1185">Reference proteome</keyword>
<accession>A0A066XNI1</accession>
<dbReference type="HOGENOM" id="CLU_1740421_0_0_1"/>
<dbReference type="Proteomes" id="UP000027238">
    <property type="component" value="Unassembled WGS sequence"/>
</dbReference>
<comment type="caution">
    <text evidence="1">The sequence shown here is derived from an EMBL/GenBank/DDBJ whole genome shotgun (WGS) entry which is preliminary data.</text>
</comment>
<sequence>MSLLAFECGYCELTRLCIFPGIRFQADFCFDPAAVLCGLLSLSAHALHVTSTISNQVPVIDAALPEDMTYCIWFPDLLWDCDLVELVLRFHPLPTRFLLQKKVRKNGNDVIFNLVMKAHCRCKTLDDYDRTINIAKSKPDFESDDAELNP</sequence>
<reference evidence="2" key="1">
    <citation type="journal article" date="2014" name="Genome Announc.">
        <title>Draft genome sequence of Colletotrichum sublineola, a destructive pathogen of cultivated sorghum.</title>
        <authorList>
            <person name="Baroncelli R."/>
            <person name="Sanz-Martin J.M."/>
            <person name="Rech G.E."/>
            <person name="Sukno S.A."/>
            <person name="Thon M.R."/>
        </authorList>
    </citation>
    <scope>NUCLEOTIDE SEQUENCE [LARGE SCALE GENOMIC DNA]</scope>
    <source>
        <strain evidence="2">TX430BB</strain>
    </source>
</reference>
<dbReference type="OrthoDB" id="4360026at2759"/>
<dbReference type="STRING" id="1173701.A0A066XNI1"/>
<evidence type="ECO:0000313" key="2">
    <source>
        <dbReference type="Proteomes" id="UP000027238"/>
    </source>
</evidence>
<proteinExistence type="predicted"/>
<organism evidence="1 2">
    <name type="scientific">Colletotrichum sublineola</name>
    <name type="common">Sorghum anthracnose fungus</name>
    <dbReference type="NCBI Taxonomy" id="1173701"/>
    <lineage>
        <taxon>Eukaryota</taxon>
        <taxon>Fungi</taxon>
        <taxon>Dikarya</taxon>
        <taxon>Ascomycota</taxon>
        <taxon>Pezizomycotina</taxon>
        <taxon>Sordariomycetes</taxon>
        <taxon>Hypocreomycetidae</taxon>
        <taxon>Glomerellales</taxon>
        <taxon>Glomerellaceae</taxon>
        <taxon>Colletotrichum</taxon>
        <taxon>Colletotrichum graminicola species complex</taxon>
    </lineage>
</organism>
<evidence type="ECO:0000313" key="1">
    <source>
        <dbReference type="EMBL" id="KDN67585.1"/>
    </source>
</evidence>